<reference evidence="2" key="2">
    <citation type="submission" date="2020-09" db="EMBL/GenBank/DDBJ databases">
        <authorList>
            <person name="Sun Q."/>
            <person name="Zhou Y."/>
        </authorList>
    </citation>
    <scope>NUCLEOTIDE SEQUENCE</scope>
    <source>
        <strain evidence="2">CGMCC 1.12426</strain>
    </source>
</reference>
<comment type="caution">
    <text evidence="2">The sequence shown here is derived from an EMBL/GenBank/DDBJ whole genome shotgun (WGS) entry which is preliminary data.</text>
</comment>
<dbReference type="PANTHER" id="PTHR42673">
    <property type="entry name" value="MALEYLACETOACETATE ISOMERASE"/>
    <property type="match status" value="1"/>
</dbReference>
<sequence length="222" mass="24627">MGKSGGGMSDLELIIANKNYSSWSFRPWIALSHKRITFTETFVRFNFEAGNPDIKALSPSGKVPVLKHGDVMVWESLAILEYAAEVFPEKELWPADFKARARARAVSAEMSSGFAALRGACPMNMRRPVEKLAVDAAVKADVARIVHLWRECLDASGGPYLFGEFTIADAMYAPVVSRFGTYMLTQDAVADAYGATLRETPAWQSWEADALQEPWIVEEDEI</sequence>
<dbReference type="SUPFAM" id="SSF52833">
    <property type="entry name" value="Thioredoxin-like"/>
    <property type="match status" value="1"/>
</dbReference>
<evidence type="ECO:0000313" key="3">
    <source>
        <dbReference type="Proteomes" id="UP000605148"/>
    </source>
</evidence>
<reference evidence="2" key="1">
    <citation type="journal article" date="2014" name="Int. J. Syst. Evol. Microbiol.">
        <title>Complete genome sequence of Corynebacterium casei LMG S-19264T (=DSM 44701T), isolated from a smear-ripened cheese.</title>
        <authorList>
            <consortium name="US DOE Joint Genome Institute (JGI-PGF)"/>
            <person name="Walter F."/>
            <person name="Albersmeier A."/>
            <person name="Kalinowski J."/>
            <person name="Ruckert C."/>
        </authorList>
    </citation>
    <scope>NUCLEOTIDE SEQUENCE</scope>
    <source>
        <strain evidence="2">CGMCC 1.12426</strain>
    </source>
</reference>
<dbReference type="AlphaFoldDB" id="A0A916WZE4"/>
<dbReference type="InterPro" id="IPR036282">
    <property type="entry name" value="Glutathione-S-Trfase_C_sf"/>
</dbReference>
<dbReference type="InterPro" id="IPR036249">
    <property type="entry name" value="Thioredoxin-like_sf"/>
</dbReference>
<dbReference type="GO" id="GO:0016034">
    <property type="term" value="F:maleylacetoacetate isomerase activity"/>
    <property type="evidence" value="ECO:0007669"/>
    <property type="project" value="TreeGrafter"/>
</dbReference>
<keyword evidence="3" id="KW-1185">Reference proteome</keyword>
<dbReference type="CDD" id="cd03194">
    <property type="entry name" value="GST_C_3"/>
    <property type="match status" value="1"/>
</dbReference>
<dbReference type="CDD" id="cd03043">
    <property type="entry name" value="GST_N_1"/>
    <property type="match status" value="1"/>
</dbReference>
<dbReference type="EMBL" id="BMFA01000003">
    <property type="protein sequence ID" value="GGB41877.1"/>
    <property type="molecule type" value="Genomic_DNA"/>
</dbReference>
<dbReference type="GO" id="GO:0006749">
    <property type="term" value="P:glutathione metabolic process"/>
    <property type="evidence" value="ECO:0007669"/>
    <property type="project" value="TreeGrafter"/>
</dbReference>
<dbReference type="GO" id="GO:0004364">
    <property type="term" value="F:glutathione transferase activity"/>
    <property type="evidence" value="ECO:0007669"/>
    <property type="project" value="TreeGrafter"/>
</dbReference>
<dbReference type="PANTHER" id="PTHR42673:SF4">
    <property type="entry name" value="MALEYLACETOACETATE ISOMERASE"/>
    <property type="match status" value="1"/>
</dbReference>
<name>A0A916WZE4_9HYPH</name>
<dbReference type="SFLD" id="SFLDS00019">
    <property type="entry name" value="Glutathione_Transferase_(cytos"/>
    <property type="match status" value="1"/>
</dbReference>
<feature type="domain" description="GST N-terminal" evidence="1">
    <location>
        <begin position="11"/>
        <end position="91"/>
    </location>
</feature>
<organism evidence="2 3">
    <name type="scientific">Roseibium aquae</name>
    <dbReference type="NCBI Taxonomy" id="1323746"/>
    <lineage>
        <taxon>Bacteria</taxon>
        <taxon>Pseudomonadati</taxon>
        <taxon>Pseudomonadota</taxon>
        <taxon>Alphaproteobacteria</taxon>
        <taxon>Hyphomicrobiales</taxon>
        <taxon>Stappiaceae</taxon>
        <taxon>Roseibium</taxon>
    </lineage>
</organism>
<proteinExistence type="predicted"/>
<dbReference type="Pfam" id="PF13409">
    <property type="entry name" value="GST_N_2"/>
    <property type="match status" value="1"/>
</dbReference>
<dbReference type="Gene3D" id="3.40.30.10">
    <property type="entry name" value="Glutaredoxin"/>
    <property type="match status" value="1"/>
</dbReference>
<evidence type="ECO:0000313" key="2">
    <source>
        <dbReference type="EMBL" id="GGB41877.1"/>
    </source>
</evidence>
<dbReference type="GO" id="GO:0006559">
    <property type="term" value="P:L-phenylalanine catabolic process"/>
    <property type="evidence" value="ECO:0007669"/>
    <property type="project" value="TreeGrafter"/>
</dbReference>
<dbReference type="InterPro" id="IPR040079">
    <property type="entry name" value="Glutathione_S-Trfase"/>
</dbReference>
<dbReference type="PROSITE" id="PS50404">
    <property type="entry name" value="GST_NTER"/>
    <property type="match status" value="1"/>
</dbReference>
<dbReference type="SFLD" id="SFLDG00358">
    <property type="entry name" value="Main_(cytGST)"/>
    <property type="match status" value="1"/>
</dbReference>
<dbReference type="Proteomes" id="UP000605148">
    <property type="component" value="Unassembled WGS sequence"/>
</dbReference>
<accession>A0A916WZE4</accession>
<dbReference type="SUPFAM" id="SSF47616">
    <property type="entry name" value="GST C-terminal domain-like"/>
    <property type="match status" value="1"/>
</dbReference>
<dbReference type="Gene3D" id="1.20.1050.10">
    <property type="match status" value="1"/>
</dbReference>
<protein>
    <submittedName>
        <fullName evidence="2">Glutathione S-transferase</fullName>
    </submittedName>
</protein>
<dbReference type="InterPro" id="IPR004045">
    <property type="entry name" value="Glutathione_S-Trfase_N"/>
</dbReference>
<evidence type="ECO:0000259" key="1">
    <source>
        <dbReference type="PROSITE" id="PS50404"/>
    </source>
</evidence>
<gene>
    <name evidence="2" type="ORF">GCM10011316_12310</name>
</gene>